<dbReference type="Gene3D" id="3.30.300.30">
    <property type="match status" value="1"/>
</dbReference>
<dbReference type="OrthoDB" id="9757559at2"/>
<feature type="domain" description="AMP-dependent synthetase/ligase" evidence="1">
    <location>
        <begin position="19"/>
        <end position="362"/>
    </location>
</feature>
<dbReference type="InterPro" id="IPR042099">
    <property type="entry name" value="ANL_N_sf"/>
</dbReference>
<sequence>MSSTIKKIWQNFNRLGDHYEALWVNNKSYSYRDLATRSQKVNLNLKACSAHQKTVAVLATRSVDTYSALLGTLFSGNIFLPLSPKQPEQRLVDILHAAHCDLIIASPCDRDLIDRLLQALPLLQIIWQTEHPNDQENGSVMKINDEAENVDIATGGYAYLMFTSGTTGTPKGIGITHQNLDQYINHMDSCFEFNSDDKFSQHSDLTFDLSVHDWALSWSHGAALYVLPELLKSCPVDFIRFHGITSMLAVPNIIPLSAQLNKLEKNSIPSLRHSFFCGQALSVDHASQWAQATNRKLVNLYGPTEATIAISAHEFNLQKDYQAPYVPIGSMFKGQTSRLVPIAHSDCARLYIQGEQVINHYWHNAIADKLAFQQDSQGEIWYDTGDIVTVNENGLNYKGRQDHQVKVQGHRIELGEIESTVRQLGFESAAVPWPINEHGEAIGLVLYVIETSKTNRPAIEKHLRMKLPNYMIPSSIHFCQRLPININGKVDLKDLQTQLNKLSGKTHDPSIH</sequence>
<gene>
    <name evidence="2" type="ORF">VTAP4600_A1144</name>
</gene>
<dbReference type="PROSITE" id="PS00455">
    <property type="entry name" value="AMP_BINDING"/>
    <property type="match status" value="1"/>
</dbReference>
<evidence type="ECO:0000313" key="3">
    <source>
        <dbReference type="Proteomes" id="UP000235828"/>
    </source>
</evidence>
<dbReference type="GO" id="GO:0043041">
    <property type="term" value="P:amino acid activation for nonribosomal peptide biosynthetic process"/>
    <property type="evidence" value="ECO:0007669"/>
    <property type="project" value="TreeGrafter"/>
</dbReference>
<organism evidence="2 3">
    <name type="scientific">Vibrio tapetis subsp. tapetis</name>
    <dbReference type="NCBI Taxonomy" id="1671868"/>
    <lineage>
        <taxon>Bacteria</taxon>
        <taxon>Pseudomonadati</taxon>
        <taxon>Pseudomonadota</taxon>
        <taxon>Gammaproteobacteria</taxon>
        <taxon>Vibrionales</taxon>
        <taxon>Vibrionaceae</taxon>
        <taxon>Vibrio</taxon>
    </lineage>
</organism>
<reference evidence="2 3" key="1">
    <citation type="submission" date="2017-10" db="EMBL/GenBank/DDBJ databases">
        <authorList>
            <person name="Banno H."/>
            <person name="Chua N.-H."/>
        </authorList>
    </citation>
    <scope>NUCLEOTIDE SEQUENCE [LARGE SCALE GENOMIC DNA]</scope>
    <source>
        <strain evidence="2">Vibrio tapetis CECT4600</strain>
    </source>
</reference>
<proteinExistence type="predicted"/>
<protein>
    <submittedName>
        <fullName evidence="2">Putative Acetyl-CoA synthetase-like</fullName>
    </submittedName>
</protein>
<evidence type="ECO:0000259" key="1">
    <source>
        <dbReference type="Pfam" id="PF00501"/>
    </source>
</evidence>
<dbReference type="InterPro" id="IPR045851">
    <property type="entry name" value="AMP-bd_C_sf"/>
</dbReference>
<evidence type="ECO:0000313" key="2">
    <source>
        <dbReference type="EMBL" id="SON49123.1"/>
    </source>
</evidence>
<dbReference type="InterPro" id="IPR020845">
    <property type="entry name" value="AMP-binding_CS"/>
</dbReference>
<dbReference type="GO" id="GO:0031177">
    <property type="term" value="F:phosphopantetheine binding"/>
    <property type="evidence" value="ECO:0007669"/>
    <property type="project" value="TreeGrafter"/>
</dbReference>
<dbReference type="KEGG" id="vta:A1144"/>
<name>A0A2N8ZB63_9VIBR</name>
<dbReference type="GO" id="GO:0044550">
    <property type="term" value="P:secondary metabolite biosynthetic process"/>
    <property type="evidence" value="ECO:0007669"/>
    <property type="project" value="TreeGrafter"/>
</dbReference>
<dbReference type="GO" id="GO:0005737">
    <property type="term" value="C:cytoplasm"/>
    <property type="evidence" value="ECO:0007669"/>
    <property type="project" value="TreeGrafter"/>
</dbReference>
<dbReference type="InterPro" id="IPR000873">
    <property type="entry name" value="AMP-dep_synth/lig_dom"/>
</dbReference>
<dbReference type="Pfam" id="PF00501">
    <property type="entry name" value="AMP-binding"/>
    <property type="match status" value="1"/>
</dbReference>
<dbReference type="Proteomes" id="UP000235828">
    <property type="component" value="Chromosome A"/>
</dbReference>
<dbReference type="PANTHER" id="PTHR45527">
    <property type="entry name" value="NONRIBOSOMAL PEPTIDE SYNTHETASE"/>
    <property type="match status" value="1"/>
</dbReference>
<keyword evidence="3" id="KW-1185">Reference proteome</keyword>
<dbReference type="RefSeq" id="WP_102521842.1">
    <property type="nucleotide sequence ID" value="NZ_LT960611.1"/>
</dbReference>
<dbReference type="PANTHER" id="PTHR45527:SF1">
    <property type="entry name" value="FATTY ACID SYNTHASE"/>
    <property type="match status" value="1"/>
</dbReference>
<dbReference type="AlphaFoldDB" id="A0A2N8ZB63"/>
<accession>A0A2N8ZB63</accession>
<dbReference type="EMBL" id="LT960611">
    <property type="protein sequence ID" value="SON49123.1"/>
    <property type="molecule type" value="Genomic_DNA"/>
</dbReference>
<dbReference type="SUPFAM" id="SSF56801">
    <property type="entry name" value="Acetyl-CoA synthetase-like"/>
    <property type="match status" value="1"/>
</dbReference>
<dbReference type="Gene3D" id="3.40.50.12780">
    <property type="entry name" value="N-terminal domain of ligase-like"/>
    <property type="match status" value="1"/>
</dbReference>